<evidence type="ECO:0000313" key="2">
    <source>
        <dbReference type="EMBL" id="GFU20120.1"/>
    </source>
</evidence>
<comment type="caution">
    <text evidence="2">The sequence shown here is derived from an EMBL/GenBank/DDBJ whole genome shotgun (WGS) entry which is preliminary data.</text>
</comment>
<dbReference type="Proteomes" id="UP000887013">
    <property type="component" value="Unassembled WGS sequence"/>
</dbReference>
<dbReference type="GO" id="GO:0004527">
    <property type="term" value="F:exonuclease activity"/>
    <property type="evidence" value="ECO:0007669"/>
    <property type="project" value="InterPro"/>
</dbReference>
<reference evidence="2" key="1">
    <citation type="submission" date="2020-08" db="EMBL/GenBank/DDBJ databases">
        <title>Multicomponent nature underlies the extraordinary mechanical properties of spider dragline silk.</title>
        <authorList>
            <person name="Kono N."/>
            <person name="Nakamura H."/>
            <person name="Mori M."/>
            <person name="Yoshida Y."/>
            <person name="Ohtoshi R."/>
            <person name="Malay A.D."/>
            <person name="Moran D.A.P."/>
            <person name="Tomita M."/>
            <person name="Numata K."/>
            <person name="Arakawa K."/>
        </authorList>
    </citation>
    <scope>NUCLEOTIDE SEQUENCE</scope>
</reference>
<sequence>MKWPTQRERRTKKDGEQRNVSLQGKSKYRSVLFGTNIIALKIQKYLVERLKRYQFKKIEQLKVVVSGCNVPGEGEHKLFILQKLCTRISAGILLW</sequence>
<organism evidence="2 3">
    <name type="scientific">Nephila pilipes</name>
    <name type="common">Giant wood spider</name>
    <name type="synonym">Nephila maculata</name>
    <dbReference type="NCBI Taxonomy" id="299642"/>
    <lineage>
        <taxon>Eukaryota</taxon>
        <taxon>Metazoa</taxon>
        <taxon>Ecdysozoa</taxon>
        <taxon>Arthropoda</taxon>
        <taxon>Chelicerata</taxon>
        <taxon>Arachnida</taxon>
        <taxon>Araneae</taxon>
        <taxon>Araneomorphae</taxon>
        <taxon>Entelegynae</taxon>
        <taxon>Araneoidea</taxon>
        <taxon>Nephilidae</taxon>
        <taxon>Nephila</taxon>
    </lineage>
</organism>
<evidence type="ECO:0000259" key="1">
    <source>
        <dbReference type="Pfam" id="PF03159"/>
    </source>
</evidence>
<feature type="domain" description="Xrn1 N-terminal" evidence="1">
    <location>
        <begin position="29"/>
        <end position="79"/>
    </location>
</feature>
<protein>
    <submittedName>
        <fullName evidence="2">XRN_N domain-containing protein</fullName>
    </submittedName>
</protein>
<dbReference type="Pfam" id="PF03159">
    <property type="entry name" value="XRN_N"/>
    <property type="match status" value="1"/>
</dbReference>
<evidence type="ECO:0000313" key="3">
    <source>
        <dbReference type="Proteomes" id="UP000887013"/>
    </source>
</evidence>
<dbReference type="EMBL" id="BMAW01080545">
    <property type="protein sequence ID" value="GFU20120.1"/>
    <property type="molecule type" value="Genomic_DNA"/>
</dbReference>
<dbReference type="Gene3D" id="3.40.50.12390">
    <property type="match status" value="1"/>
</dbReference>
<dbReference type="InterPro" id="IPR004859">
    <property type="entry name" value="Xrn1_N"/>
</dbReference>
<accession>A0A8X6QI06</accession>
<dbReference type="GO" id="GO:0003676">
    <property type="term" value="F:nucleic acid binding"/>
    <property type="evidence" value="ECO:0007669"/>
    <property type="project" value="InterPro"/>
</dbReference>
<dbReference type="AlphaFoldDB" id="A0A8X6QI06"/>
<keyword evidence="3" id="KW-1185">Reference proteome</keyword>
<proteinExistence type="predicted"/>
<name>A0A8X6QI06_NEPPI</name>
<gene>
    <name evidence="2" type="primary">AVEN_261810_1</name>
    <name evidence="2" type="ORF">NPIL_275781</name>
</gene>